<feature type="non-terminal residue" evidence="4">
    <location>
        <position position="1"/>
    </location>
</feature>
<sequence>MALNLMAGRTFNDITQYPVFPWIISDYTSETLDLTDHNIYRDLSKPVGALNEDRLAMLIERYNELDGFPEEERFLYGSHYSSPGVVLHYMLRQEPFTSMHIALQSGRFDCPDRLFFDVGGCWRSCLSSTSDVKELIPEFFTCPEIFLNTNRFPLGETQNKQPVDNVILPPWSNGSAHEFIRIQRLALESDYVSNNLHHWIDLIFGYKQRGPASSLAHNVFHYLSYEGSVDIDKITDEIQRKAIEGHIQNFGQTPSQLIAKEHPSRSRADDVFGLFSKSLGYDRLQCHTPSKQFGGHRSTEADGAVISLHAFGDTVFAIHSDLTICSYKL</sequence>
<reference evidence="4 5" key="2">
    <citation type="journal article" date="2008" name="Nature">
        <title>The Phaeodactylum genome reveals the evolutionary history of diatom genomes.</title>
        <authorList>
            <person name="Bowler C."/>
            <person name="Allen A.E."/>
            <person name="Badger J.H."/>
            <person name="Grimwood J."/>
            <person name="Jabbari K."/>
            <person name="Kuo A."/>
            <person name="Maheswari U."/>
            <person name="Martens C."/>
            <person name="Maumus F."/>
            <person name="Otillar R.P."/>
            <person name="Rayko E."/>
            <person name="Salamov A."/>
            <person name="Vandepoele K."/>
            <person name="Beszteri B."/>
            <person name="Gruber A."/>
            <person name="Heijde M."/>
            <person name="Katinka M."/>
            <person name="Mock T."/>
            <person name="Valentin K."/>
            <person name="Verret F."/>
            <person name="Berges J.A."/>
            <person name="Brownlee C."/>
            <person name="Cadoret J.P."/>
            <person name="Chiovitti A."/>
            <person name="Choi C.J."/>
            <person name="Coesel S."/>
            <person name="De Martino A."/>
            <person name="Detter J.C."/>
            <person name="Durkin C."/>
            <person name="Falciatore A."/>
            <person name="Fournet J."/>
            <person name="Haruta M."/>
            <person name="Huysman M.J."/>
            <person name="Jenkins B.D."/>
            <person name="Jiroutova K."/>
            <person name="Jorgensen R.E."/>
            <person name="Joubert Y."/>
            <person name="Kaplan A."/>
            <person name="Kroger N."/>
            <person name="Kroth P.G."/>
            <person name="La Roche J."/>
            <person name="Lindquist E."/>
            <person name="Lommer M."/>
            <person name="Martin-Jezequel V."/>
            <person name="Lopez P.J."/>
            <person name="Lucas S."/>
            <person name="Mangogna M."/>
            <person name="McGinnis K."/>
            <person name="Medlin L.K."/>
            <person name="Montsant A."/>
            <person name="Oudot-Le Secq M.P."/>
            <person name="Napoli C."/>
            <person name="Obornik M."/>
            <person name="Parker M.S."/>
            <person name="Petit J.L."/>
            <person name="Porcel B.M."/>
            <person name="Poulsen N."/>
            <person name="Robison M."/>
            <person name="Rychlewski L."/>
            <person name="Rynearson T.A."/>
            <person name="Schmutz J."/>
            <person name="Shapiro H."/>
            <person name="Siaut M."/>
            <person name="Stanley M."/>
            <person name="Sussman M.R."/>
            <person name="Taylor A.R."/>
            <person name="Vardi A."/>
            <person name="von Dassow P."/>
            <person name="Vyverman W."/>
            <person name="Willis A."/>
            <person name="Wyrwicz L.S."/>
            <person name="Rokhsar D.S."/>
            <person name="Weissenbach J."/>
            <person name="Armbrust E.V."/>
            <person name="Green B.R."/>
            <person name="Van de Peer Y."/>
            <person name="Grigoriev I.V."/>
        </authorList>
    </citation>
    <scope>NUCLEOTIDE SEQUENCE [LARGE SCALE GENOMIC DNA]</scope>
    <source>
        <strain evidence="4 5">CCMP1335</strain>
    </source>
</reference>
<keyword evidence="2" id="KW-0677">Repeat</keyword>
<dbReference type="InParanoid" id="B8CAX0"/>
<evidence type="ECO:0000256" key="1">
    <source>
        <dbReference type="ARBA" id="ARBA00022574"/>
    </source>
</evidence>
<evidence type="ECO:0000256" key="2">
    <source>
        <dbReference type="ARBA" id="ARBA00022737"/>
    </source>
</evidence>
<dbReference type="CDD" id="cd06071">
    <property type="entry name" value="Beach"/>
    <property type="match status" value="1"/>
</dbReference>
<dbReference type="KEGG" id="tps:THAPSDRAFT_29778"/>
<dbReference type="InterPro" id="IPR050865">
    <property type="entry name" value="BEACH_Domain"/>
</dbReference>
<evidence type="ECO:0000313" key="4">
    <source>
        <dbReference type="EMBL" id="EED89215.1"/>
    </source>
</evidence>
<keyword evidence="5" id="KW-1185">Reference proteome</keyword>
<dbReference type="InterPro" id="IPR036372">
    <property type="entry name" value="BEACH_dom_sf"/>
</dbReference>
<dbReference type="AlphaFoldDB" id="B8CAX0"/>
<organism evidence="4 5">
    <name type="scientific">Thalassiosira pseudonana</name>
    <name type="common">Marine diatom</name>
    <name type="synonym">Cyclotella nana</name>
    <dbReference type="NCBI Taxonomy" id="35128"/>
    <lineage>
        <taxon>Eukaryota</taxon>
        <taxon>Sar</taxon>
        <taxon>Stramenopiles</taxon>
        <taxon>Ochrophyta</taxon>
        <taxon>Bacillariophyta</taxon>
        <taxon>Coscinodiscophyceae</taxon>
        <taxon>Thalassiosirophycidae</taxon>
        <taxon>Thalassiosirales</taxon>
        <taxon>Thalassiosiraceae</taxon>
        <taxon>Thalassiosira</taxon>
    </lineage>
</organism>
<dbReference type="InterPro" id="IPR000409">
    <property type="entry name" value="BEACH_dom"/>
</dbReference>
<evidence type="ECO:0000313" key="5">
    <source>
        <dbReference type="Proteomes" id="UP000001449"/>
    </source>
</evidence>
<dbReference type="RefSeq" id="XP_002293479.1">
    <property type="nucleotide sequence ID" value="XM_002293443.1"/>
</dbReference>
<dbReference type="Pfam" id="PF02138">
    <property type="entry name" value="Beach"/>
    <property type="match status" value="1"/>
</dbReference>
<dbReference type="SMART" id="SM01026">
    <property type="entry name" value="Beach"/>
    <property type="match status" value="1"/>
</dbReference>
<dbReference type="PaxDb" id="35128-Thaps29778"/>
<dbReference type="OMA" id="RTWHSAY"/>
<feature type="domain" description="BEACH" evidence="3">
    <location>
        <begin position="1"/>
        <end position="265"/>
    </location>
</feature>
<dbReference type="GeneID" id="7448049"/>
<reference evidence="4 5" key="1">
    <citation type="journal article" date="2004" name="Science">
        <title>The genome of the diatom Thalassiosira pseudonana: ecology, evolution, and metabolism.</title>
        <authorList>
            <person name="Armbrust E.V."/>
            <person name="Berges J.A."/>
            <person name="Bowler C."/>
            <person name="Green B.R."/>
            <person name="Martinez D."/>
            <person name="Putnam N.H."/>
            <person name="Zhou S."/>
            <person name="Allen A.E."/>
            <person name="Apt K.E."/>
            <person name="Bechner M."/>
            <person name="Brzezinski M.A."/>
            <person name="Chaal B.K."/>
            <person name="Chiovitti A."/>
            <person name="Davis A.K."/>
            <person name="Demarest M.S."/>
            <person name="Detter J.C."/>
            <person name="Glavina T."/>
            <person name="Goodstein D."/>
            <person name="Hadi M.Z."/>
            <person name="Hellsten U."/>
            <person name="Hildebrand M."/>
            <person name="Jenkins B.D."/>
            <person name="Jurka J."/>
            <person name="Kapitonov V.V."/>
            <person name="Kroger N."/>
            <person name="Lau W.W."/>
            <person name="Lane T.W."/>
            <person name="Larimer F.W."/>
            <person name="Lippmeier J.C."/>
            <person name="Lucas S."/>
            <person name="Medina M."/>
            <person name="Montsant A."/>
            <person name="Obornik M."/>
            <person name="Parker M.S."/>
            <person name="Palenik B."/>
            <person name="Pazour G.J."/>
            <person name="Richardson P.M."/>
            <person name="Rynearson T.A."/>
            <person name="Saito M.A."/>
            <person name="Schwartz D.C."/>
            <person name="Thamatrakoln K."/>
            <person name="Valentin K."/>
            <person name="Vardi A."/>
            <person name="Wilkerson F.P."/>
            <person name="Rokhsar D.S."/>
        </authorList>
    </citation>
    <scope>NUCLEOTIDE SEQUENCE [LARGE SCALE GENOMIC DNA]</scope>
    <source>
        <strain evidence="4 5">CCMP1335</strain>
    </source>
</reference>
<dbReference type="Proteomes" id="UP000001449">
    <property type="component" value="Chromosome 13"/>
</dbReference>
<keyword evidence="1" id="KW-0853">WD repeat</keyword>
<dbReference type="SUPFAM" id="SSF81837">
    <property type="entry name" value="BEACH domain"/>
    <property type="match status" value="1"/>
</dbReference>
<dbReference type="FunFam" id="1.10.1540.10:FF:000001">
    <property type="entry name" value="neurobeachin isoform X1"/>
    <property type="match status" value="1"/>
</dbReference>
<protein>
    <recommendedName>
        <fullName evidence="3">BEACH domain-containing protein</fullName>
    </recommendedName>
</protein>
<dbReference type="PROSITE" id="PS50197">
    <property type="entry name" value="BEACH"/>
    <property type="match status" value="1"/>
</dbReference>
<dbReference type="PANTHER" id="PTHR13743:SF112">
    <property type="entry name" value="BEACH DOMAIN-CONTAINING PROTEIN"/>
    <property type="match status" value="1"/>
</dbReference>
<dbReference type="HOGENOM" id="CLU_000218_3_1_1"/>
<name>B8CAX0_THAPS</name>
<dbReference type="EMBL" id="CM000648">
    <property type="protein sequence ID" value="EED89215.1"/>
    <property type="molecule type" value="Genomic_DNA"/>
</dbReference>
<proteinExistence type="predicted"/>
<evidence type="ECO:0000259" key="3">
    <source>
        <dbReference type="PROSITE" id="PS50197"/>
    </source>
</evidence>
<gene>
    <name evidence="4" type="ORF">THAPSDRAFT_29778</name>
</gene>
<accession>B8CAX0</accession>
<dbReference type="eggNOG" id="KOG1787">
    <property type="taxonomic scope" value="Eukaryota"/>
</dbReference>
<dbReference type="Gene3D" id="1.10.1540.10">
    <property type="entry name" value="BEACH domain"/>
    <property type="match status" value="1"/>
</dbReference>
<dbReference type="PANTHER" id="PTHR13743">
    <property type="entry name" value="BEIGE/BEACH-RELATED"/>
    <property type="match status" value="1"/>
</dbReference>